<dbReference type="PANTHER" id="PTHR10704">
    <property type="entry name" value="CARBOHYDRATE SULFOTRANSFERASE"/>
    <property type="match status" value="1"/>
</dbReference>
<dbReference type="Pfam" id="PF00685">
    <property type="entry name" value="Sulfotransfer_1"/>
    <property type="match status" value="1"/>
</dbReference>
<name>A0AAW0N9B0_9GOBI</name>
<dbReference type="GO" id="GO:0006044">
    <property type="term" value="P:N-acetylglucosamine metabolic process"/>
    <property type="evidence" value="ECO:0007669"/>
    <property type="project" value="TreeGrafter"/>
</dbReference>
<evidence type="ECO:0000259" key="2">
    <source>
        <dbReference type="Pfam" id="PF00685"/>
    </source>
</evidence>
<evidence type="ECO:0000313" key="3">
    <source>
        <dbReference type="EMBL" id="KAK7891687.1"/>
    </source>
</evidence>
<accession>A0AAW0N9B0</accession>
<evidence type="ECO:0000313" key="4">
    <source>
        <dbReference type="Proteomes" id="UP001460270"/>
    </source>
</evidence>
<protein>
    <recommendedName>
        <fullName evidence="1">Sulfotransferase</fullName>
        <ecNumber evidence="1">2.8.2.-</ecNumber>
    </recommendedName>
</protein>
<dbReference type="EC" id="2.8.2.-" evidence="1"/>
<keyword evidence="1" id="KW-0808">Transferase</keyword>
<sequence length="158" mass="18333">MERHRTPASLCRLDSNHQHLQRHVGFSDNSAAETTWLRGRYLLVRYEDLALNPKDKTEDIYRFVGLDMDDKVLAWITKNTNSNSGSPSDWNYKYSTSRDSRATAESWRLRLSYDIVRTVQSLCNQTLSQLGYRPVHSAAQLRNLSQSLVELRTFQPIL</sequence>
<gene>
    <name evidence="3" type="ORF">WMY93_023650</name>
</gene>
<dbReference type="InterPro" id="IPR027417">
    <property type="entry name" value="P-loop_NTPase"/>
</dbReference>
<feature type="domain" description="Sulfotransferase" evidence="2">
    <location>
        <begin position="35"/>
        <end position="130"/>
    </location>
</feature>
<organism evidence="3 4">
    <name type="scientific">Mugilogobius chulae</name>
    <name type="common">yellowstripe goby</name>
    <dbReference type="NCBI Taxonomy" id="88201"/>
    <lineage>
        <taxon>Eukaryota</taxon>
        <taxon>Metazoa</taxon>
        <taxon>Chordata</taxon>
        <taxon>Craniata</taxon>
        <taxon>Vertebrata</taxon>
        <taxon>Euteleostomi</taxon>
        <taxon>Actinopterygii</taxon>
        <taxon>Neopterygii</taxon>
        <taxon>Teleostei</taxon>
        <taxon>Neoteleostei</taxon>
        <taxon>Acanthomorphata</taxon>
        <taxon>Gobiaria</taxon>
        <taxon>Gobiiformes</taxon>
        <taxon>Gobioidei</taxon>
        <taxon>Gobiidae</taxon>
        <taxon>Gobionellinae</taxon>
        <taxon>Mugilogobius</taxon>
    </lineage>
</organism>
<dbReference type="PANTHER" id="PTHR10704:SF66">
    <property type="entry name" value="SULFOTRANSFERASE"/>
    <property type="match status" value="1"/>
</dbReference>
<reference evidence="4" key="1">
    <citation type="submission" date="2024-04" db="EMBL/GenBank/DDBJ databases">
        <title>Salinicola lusitanus LLJ914,a marine bacterium isolated from the Okinawa Trough.</title>
        <authorList>
            <person name="Li J."/>
        </authorList>
    </citation>
    <scope>NUCLEOTIDE SEQUENCE [LARGE SCALE GENOMIC DNA]</scope>
</reference>
<dbReference type="Proteomes" id="UP001460270">
    <property type="component" value="Unassembled WGS sequence"/>
</dbReference>
<dbReference type="Gene3D" id="3.40.50.300">
    <property type="entry name" value="P-loop containing nucleotide triphosphate hydrolases"/>
    <property type="match status" value="1"/>
</dbReference>
<evidence type="ECO:0000256" key="1">
    <source>
        <dbReference type="RuleBase" id="RU361155"/>
    </source>
</evidence>
<comment type="similarity">
    <text evidence="1">Belongs to the sulfotransferase 1 family.</text>
</comment>
<keyword evidence="4" id="KW-1185">Reference proteome</keyword>
<dbReference type="AlphaFoldDB" id="A0AAW0N9B0"/>
<dbReference type="SUPFAM" id="SSF52540">
    <property type="entry name" value="P-loop containing nucleoside triphosphate hydrolases"/>
    <property type="match status" value="1"/>
</dbReference>
<dbReference type="InterPro" id="IPR051135">
    <property type="entry name" value="Gal/GlcNAc/GalNAc_ST"/>
</dbReference>
<dbReference type="GO" id="GO:0001517">
    <property type="term" value="F:N-acetylglucosamine 6-O-sulfotransferase activity"/>
    <property type="evidence" value="ECO:0007669"/>
    <property type="project" value="TreeGrafter"/>
</dbReference>
<comment type="caution">
    <text evidence="3">The sequence shown here is derived from an EMBL/GenBank/DDBJ whole genome shotgun (WGS) entry which is preliminary data.</text>
</comment>
<dbReference type="EMBL" id="JBBPFD010000017">
    <property type="protein sequence ID" value="KAK7891687.1"/>
    <property type="molecule type" value="Genomic_DNA"/>
</dbReference>
<proteinExistence type="inferred from homology"/>
<dbReference type="GO" id="GO:0006790">
    <property type="term" value="P:sulfur compound metabolic process"/>
    <property type="evidence" value="ECO:0007669"/>
    <property type="project" value="TreeGrafter"/>
</dbReference>
<dbReference type="InterPro" id="IPR000863">
    <property type="entry name" value="Sulfotransferase_dom"/>
</dbReference>